<dbReference type="EMBL" id="JACHJW010000001">
    <property type="protein sequence ID" value="MBB4959539.1"/>
    <property type="molecule type" value="Genomic_DNA"/>
</dbReference>
<proteinExistence type="predicted"/>
<sequence length="184" mass="19235">MWAQTASAPDPSANVRNIGRVGIRIYLSVGPGGEPASDFEIDQFAGERTPDGTPVVTARVRNTGARALDLGGTLSLSDGPAGLSAGSVDAKLDTLGIGATTTLRVSLDPRIPDGRWTARLSLASGRTERTATGTVTIGEPTVRQAAFRPFSLLAGTATVTVLAVALFGGYTYQRRRSDAARHRR</sequence>
<reference evidence="2 3" key="1">
    <citation type="submission" date="2020-08" db="EMBL/GenBank/DDBJ databases">
        <title>Sequencing the genomes of 1000 actinobacteria strains.</title>
        <authorList>
            <person name="Klenk H.-P."/>
        </authorList>
    </citation>
    <scope>NUCLEOTIDE SEQUENCE [LARGE SCALE GENOMIC DNA]</scope>
    <source>
        <strain evidence="2 3">DSM 45886</strain>
    </source>
</reference>
<dbReference type="AlphaFoldDB" id="A0A7W7WQ74"/>
<accession>A0A7W7WQ74</accession>
<dbReference type="RefSeq" id="WP_184535453.1">
    <property type="nucleotide sequence ID" value="NZ_JACHJW010000001.1"/>
</dbReference>
<gene>
    <name evidence="2" type="ORF">FHR38_003272</name>
</gene>
<keyword evidence="3" id="KW-1185">Reference proteome</keyword>
<evidence type="ECO:0000313" key="3">
    <source>
        <dbReference type="Proteomes" id="UP000578819"/>
    </source>
</evidence>
<comment type="caution">
    <text evidence="2">The sequence shown here is derived from an EMBL/GenBank/DDBJ whole genome shotgun (WGS) entry which is preliminary data.</text>
</comment>
<dbReference type="Proteomes" id="UP000578819">
    <property type="component" value="Unassembled WGS sequence"/>
</dbReference>
<name>A0A7W7WQ74_9ACTN</name>
<keyword evidence="1" id="KW-1133">Transmembrane helix</keyword>
<evidence type="ECO:0000256" key="1">
    <source>
        <dbReference type="SAM" id="Phobius"/>
    </source>
</evidence>
<keyword evidence="1" id="KW-0472">Membrane</keyword>
<organism evidence="2 3">
    <name type="scientific">Micromonospora polyrhachis</name>
    <dbReference type="NCBI Taxonomy" id="1282883"/>
    <lineage>
        <taxon>Bacteria</taxon>
        <taxon>Bacillati</taxon>
        <taxon>Actinomycetota</taxon>
        <taxon>Actinomycetes</taxon>
        <taxon>Micromonosporales</taxon>
        <taxon>Micromonosporaceae</taxon>
        <taxon>Micromonospora</taxon>
    </lineage>
</organism>
<protein>
    <submittedName>
        <fullName evidence="2">Uncharacterized protein</fullName>
    </submittedName>
</protein>
<evidence type="ECO:0000313" key="2">
    <source>
        <dbReference type="EMBL" id="MBB4959539.1"/>
    </source>
</evidence>
<feature type="transmembrane region" description="Helical" evidence="1">
    <location>
        <begin position="150"/>
        <end position="172"/>
    </location>
</feature>
<keyword evidence="1" id="KW-0812">Transmembrane</keyword>